<evidence type="ECO:0000313" key="2">
    <source>
        <dbReference type="EMBL" id="KAK7038156.1"/>
    </source>
</evidence>
<evidence type="ECO:0000256" key="1">
    <source>
        <dbReference type="SAM" id="Phobius"/>
    </source>
</evidence>
<name>A0AAW0CIL8_9AGAR</name>
<feature type="transmembrane region" description="Helical" evidence="1">
    <location>
        <begin position="154"/>
        <end position="174"/>
    </location>
</feature>
<proteinExistence type="predicted"/>
<feature type="transmembrane region" description="Helical" evidence="1">
    <location>
        <begin position="556"/>
        <end position="576"/>
    </location>
</feature>
<reference evidence="2 3" key="1">
    <citation type="journal article" date="2024" name="J Genomics">
        <title>Draft genome sequencing and assembly of Favolaschia claudopus CIRM-BRFM 2984 isolated from oak limbs.</title>
        <authorList>
            <person name="Navarro D."/>
            <person name="Drula E."/>
            <person name="Chaduli D."/>
            <person name="Cazenave R."/>
            <person name="Ahrendt S."/>
            <person name="Wang J."/>
            <person name="Lipzen A."/>
            <person name="Daum C."/>
            <person name="Barry K."/>
            <person name="Grigoriev I.V."/>
            <person name="Favel A."/>
            <person name="Rosso M.N."/>
            <person name="Martin F."/>
        </authorList>
    </citation>
    <scope>NUCLEOTIDE SEQUENCE [LARGE SCALE GENOMIC DNA]</scope>
    <source>
        <strain evidence="2 3">CIRM-BRFM 2984</strain>
    </source>
</reference>
<dbReference type="AlphaFoldDB" id="A0AAW0CIL8"/>
<sequence length="636" mass="69238">MGTDLKKATSFRTNWTDRDSTADALTGQWYLKGSMPAPAPYYFRPTTAYPVMSFNPYAEVDRISPPLAFHPLLSPNRSTKEQDGYRSQTLDPNVYPTLQYRSTTKPVQAIGYYPASLCLLTIWIAYIVVLLWLLETAVKQGPKNLVQPWSYATLPNLLITVFAQGHGAITAMHLSRVSVSALHSPRTSPNTWAEVFWISDRAWQGPVGIASTFLAATRLRVRTSTHFIFCAVTCLTALITPIILSRAYPVQTITVNEDTIITPFALSVQQMGAVDAYAEMGTGSGSWTTALSVADTYNSSVFLPPAASREGDPTDFFFAGNVEGKTARLPGLRLSGQCVSVPTPISSFDDFETYCVAQIPSSQLTINHPITITPDPVNLTLGTCCNSTWQAVLLPNESVATTIGYIYLQSNNGSTMPSGTSVDGLIRCDARFATGRATLSGTKGSFTNFAEEPLYNETQQGEPLFDPLFAMLSYFNSGLFQNDQLKAGVARALGYVGLSDDQGSQLYTQPGLDEMATGFWRGISYHVAAVGLLSRANDTSYPAVQSSLSAVHVREWRFAVGAYALFALWLLLLVLLTARSFRPTFAGGFDSYLTAKLVQHNPGLVEESCGGLATNEIAKESFGTVRSDENGRIVVR</sequence>
<keyword evidence="1" id="KW-1133">Transmembrane helix</keyword>
<dbReference type="EMBL" id="JAWWNJ010000017">
    <property type="protein sequence ID" value="KAK7038156.1"/>
    <property type="molecule type" value="Genomic_DNA"/>
</dbReference>
<evidence type="ECO:0000313" key="3">
    <source>
        <dbReference type="Proteomes" id="UP001362999"/>
    </source>
</evidence>
<gene>
    <name evidence="2" type="ORF">R3P38DRAFT_538780</name>
</gene>
<comment type="caution">
    <text evidence="2">The sequence shown here is derived from an EMBL/GenBank/DDBJ whole genome shotgun (WGS) entry which is preliminary data.</text>
</comment>
<keyword evidence="3" id="KW-1185">Reference proteome</keyword>
<keyword evidence="1" id="KW-0472">Membrane</keyword>
<dbReference type="Proteomes" id="UP001362999">
    <property type="component" value="Unassembled WGS sequence"/>
</dbReference>
<feature type="transmembrane region" description="Helical" evidence="1">
    <location>
        <begin position="110"/>
        <end position="134"/>
    </location>
</feature>
<organism evidence="2 3">
    <name type="scientific">Favolaschia claudopus</name>
    <dbReference type="NCBI Taxonomy" id="2862362"/>
    <lineage>
        <taxon>Eukaryota</taxon>
        <taxon>Fungi</taxon>
        <taxon>Dikarya</taxon>
        <taxon>Basidiomycota</taxon>
        <taxon>Agaricomycotina</taxon>
        <taxon>Agaricomycetes</taxon>
        <taxon>Agaricomycetidae</taxon>
        <taxon>Agaricales</taxon>
        <taxon>Marasmiineae</taxon>
        <taxon>Mycenaceae</taxon>
        <taxon>Favolaschia</taxon>
    </lineage>
</organism>
<feature type="transmembrane region" description="Helical" evidence="1">
    <location>
        <begin position="227"/>
        <end position="248"/>
    </location>
</feature>
<keyword evidence="1" id="KW-0812">Transmembrane</keyword>
<protein>
    <submittedName>
        <fullName evidence="2">Uncharacterized protein</fullName>
    </submittedName>
</protein>
<accession>A0AAW0CIL8</accession>